<evidence type="ECO:0000313" key="4">
    <source>
        <dbReference type="Proteomes" id="UP001596230"/>
    </source>
</evidence>
<dbReference type="Gene3D" id="3.40.50.10610">
    <property type="entry name" value="ABC-type transport auxiliary lipoprotein component"/>
    <property type="match status" value="1"/>
</dbReference>
<proteinExistence type="predicted"/>
<evidence type="ECO:0000259" key="2">
    <source>
        <dbReference type="Pfam" id="PF03886"/>
    </source>
</evidence>
<reference evidence="4" key="1">
    <citation type="journal article" date="2019" name="Int. J. Syst. Evol. Microbiol.">
        <title>The Global Catalogue of Microorganisms (GCM) 10K type strain sequencing project: providing services to taxonomists for standard genome sequencing and annotation.</title>
        <authorList>
            <consortium name="The Broad Institute Genomics Platform"/>
            <consortium name="The Broad Institute Genome Sequencing Center for Infectious Disease"/>
            <person name="Wu L."/>
            <person name="Ma J."/>
        </authorList>
    </citation>
    <scope>NUCLEOTIDE SEQUENCE [LARGE SCALE GENOMIC DNA]</scope>
    <source>
        <strain evidence="4">CGMCC 1.18518</strain>
    </source>
</reference>
<keyword evidence="4" id="KW-1185">Reference proteome</keyword>
<dbReference type="Pfam" id="PF03886">
    <property type="entry name" value="ABC_trans_aux"/>
    <property type="match status" value="1"/>
</dbReference>
<protein>
    <submittedName>
        <fullName evidence="3">Membrane integrity-associated transporter subunit PqiC</fullName>
    </submittedName>
</protein>
<feature type="domain" description="ABC-type transport auxiliary lipoprotein component" evidence="2">
    <location>
        <begin position="28"/>
        <end position="181"/>
    </location>
</feature>
<dbReference type="EMBL" id="JBHSUB010000006">
    <property type="protein sequence ID" value="MFC6377315.1"/>
    <property type="molecule type" value="Genomic_DNA"/>
</dbReference>
<comment type="caution">
    <text evidence="3">The sequence shown here is derived from an EMBL/GenBank/DDBJ whole genome shotgun (WGS) entry which is preliminary data.</text>
</comment>
<dbReference type="PROSITE" id="PS51257">
    <property type="entry name" value="PROKAR_LIPOPROTEIN"/>
    <property type="match status" value="1"/>
</dbReference>
<dbReference type="InterPro" id="IPR005586">
    <property type="entry name" value="ABC_trans_aux"/>
</dbReference>
<name>A0ABW1VV75_9GAMM</name>
<gene>
    <name evidence="3" type="ORF">ACFP9W_04280</name>
</gene>
<dbReference type="SUPFAM" id="SSF159594">
    <property type="entry name" value="XCC0632-like"/>
    <property type="match status" value="1"/>
</dbReference>
<dbReference type="RefSeq" id="WP_385946677.1">
    <property type="nucleotide sequence ID" value="NZ_JBHSUB010000006.1"/>
</dbReference>
<sequence length="215" mass="23286">MSYIRHIAGLIIFCLLCGCASPAIRYHTLTGPGAADHPAVPSLLAPLEILPVGVPVSLDRSQIIVREGTDRVYILNDDQWLSPLSDEIREALETRLQAPVSVNPAKAALPAQRLWLQVRRFDARPGQNVSLEADWQLLTREGADRERLSCHSSLTLPVQGGIEPLFPAWQQLISQLARQIADTANTPAPVRHCPGGSPGGAFPEATGGYPALPER</sequence>
<dbReference type="Proteomes" id="UP001596230">
    <property type="component" value="Unassembled WGS sequence"/>
</dbReference>
<evidence type="ECO:0000313" key="3">
    <source>
        <dbReference type="EMBL" id="MFC6377315.1"/>
    </source>
</evidence>
<feature type="region of interest" description="Disordered" evidence="1">
    <location>
        <begin position="189"/>
        <end position="215"/>
    </location>
</feature>
<organism evidence="3 4">
    <name type="scientific">Tatumella terrea</name>
    <dbReference type="NCBI Taxonomy" id="419007"/>
    <lineage>
        <taxon>Bacteria</taxon>
        <taxon>Pseudomonadati</taxon>
        <taxon>Pseudomonadota</taxon>
        <taxon>Gammaproteobacteria</taxon>
        <taxon>Enterobacterales</taxon>
        <taxon>Erwiniaceae</taxon>
        <taxon>Tatumella</taxon>
    </lineage>
</organism>
<evidence type="ECO:0000256" key="1">
    <source>
        <dbReference type="SAM" id="MobiDB-lite"/>
    </source>
</evidence>
<accession>A0ABW1VV75</accession>